<dbReference type="Gene3D" id="1.10.1660.10">
    <property type="match status" value="1"/>
</dbReference>
<dbReference type="CDD" id="cd04765">
    <property type="entry name" value="HTH_MlrA-like_sg2"/>
    <property type="match status" value="1"/>
</dbReference>
<evidence type="ECO:0000313" key="4">
    <source>
        <dbReference type="EMBL" id="MDT0633012.1"/>
    </source>
</evidence>
<dbReference type="InterPro" id="IPR000551">
    <property type="entry name" value="MerR-type_HTH_dom"/>
</dbReference>
<comment type="caution">
    <text evidence="4">The sequence shown here is derived from an EMBL/GenBank/DDBJ whole genome shotgun (WGS) entry which is preliminary data.</text>
</comment>
<dbReference type="SMART" id="SM00422">
    <property type="entry name" value="HTH_MERR"/>
    <property type="match status" value="1"/>
</dbReference>
<name>A0ABU3BUN9_9BACT</name>
<protein>
    <submittedName>
        <fullName evidence="4">MerR family transcriptional regulator</fullName>
    </submittedName>
</protein>
<evidence type="ECO:0000259" key="3">
    <source>
        <dbReference type="PROSITE" id="PS50937"/>
    </source>
</evidence>
<reference evidence="4 5" key="1">
    <citation type="submission" date="2023-09" db="EMBL/GenBank/DDBJ databases">
        <authorList>
            <person name="Rey-Velasco X."/>
        </authorList>
    </citation>
    <scope>NUCLEOTIDE SEQUENCE [LARGE SCALE GENOMIC DNA]</scope>
    <source>
        <strain evidence="4 5">F394</strain>
    </source>
</reference>
<feature type="domain" description="HTH merR-type" evidence="3">
    <location>
        <begin position="8"/>
        <end position="78"/>
    </location>
</feature>
<dbReference type="SUPFAM" id="SSF46955">
    <property type="entry name" value="Putative DNA-binding domain"/>
    <property type="match status" value="1"/>
</dbReference>
<proteinExistence type="predicted"/>
<organism evidence="4 5">
    <name type="scientific">Rubrivirga litoralis</name>
    <dbReference type="NCBI Taxonomy" id="3075598"/>
    <lineage>
        <taxon>Bacteria</taxon>
        <taxon>Pseudomonadati</taxon>
        <taxon>Rhodothermota</taxon>
        <taxon>Rhodothermia</taxon>
        <taxon>Rhodothermales</taxon>
        <taxon>Rubricoccaceae</taxon>
        <taxon>Rubrivirga</taxon>
    </lineage>
</organism>
<dbReference type="InterPro" id="IPR009061">
    <property type="entry name" value="DNA-bd_dom_put_sf"/>
</dbReference>
<dbReference type="Pfam" id="PF13411">
    <property type="entry name" value="MerR_1"/>
    <property type="match status" value="1"/>
</dbReference>
<feature type="region of interest" description="Disordered" evidence="2">
    <location>
        <begin position="78"/>
        <end position="97"/>
    </location>
</feature>
<keyword evidence="5" id="KW-1185">Reference proteome</keyword>
<evidence type="ECO:0000256" key="1">
    <source>
        <dbReference type="ARBA" id="ARBA00023125"/>
    </source>
</evidence>
<dbReference type="PANTHER" id="PTHR30204:SF15">
    <property type="entry name" value="BLL5018 PROTEIN"/>
    <property type="match status" value="1"/>
</dbReference>
<keyword evidence="1" id="KW-0238">DNA-binding</keyword>
<evidence type="ECO:0000256" key="2">
    <source>
        <dbReference type="SAM" id="MobiDB-lite"/>
    </source>
</evidence>
<gene>
    <name evidence="4" type="ORF">RM540_14745</name>
</gene>
<dbReference type="PROSITE" id="PS50937">
    <property type="entry name" value="HTH_MERR_2"/>
    <property type="match status" value="1"/>
</dbReference>
<accession>A0ABU3BUN9</accession>
<dbReference type="EMBL" id="JAVRHT010000046">
    <property type="protein sequence ID" value="MDT0633012.1"/>
    <property type="molecule type" value="Genomic_DNA"/>
</dbReference>
<dbReference type="InterPro" id="IPR047057">
    <property type="entry name" value="MerR_fam"/>
</dbReference>
<evidence type="ECO:0000313" key="5">
    <source>
        <dbReference type="Proteomes" id="UP001267426"/>
    </source>
</evidence>
<dbReference type="PANTHER" id="PTHR30204">
    <property type="entry name" value="REDOX-CYCLING DRUG-SENSING TRANSCRIPTIONAL ACTIVATOR SOXR"/>
    <property type="match status" value="1"/>
</dbReference>
<dbReference type="RefSeq" id="WP_311665480.1">
    <property type="nucleotide sequence ID" value="NZ_JAVRHT010000046.1"/>
</dbReference>
<sequence length="118" mass="13279">MSGIRKLYYSIREVSEMTELEPHVLRFWESKFDALQPKKNRAGNRTYTERDVETVRRIQHLVREEKYTLEGAQQALERGDAPAAAVPAAGGGAAGGPGLPRETLLELRAFLSDVLRRL</sequence>
<dbReference type="Proteomes" id="UP001267426">
    <property type="component" value="Unassembled WGS sequence"/>
</dbReference>